<organism evidence="5 6">
    <name type="scientific">Candidatus Uhrbacteria bacterium GW2011_GWA2_53_10</name>
    <dbReference type="NCBI Taxonomy" id="1618980"/>
    <lineage>
        <taxon>Bacteria</taxon>
        <taxon>Candidatus Uhriibacteriota</taxon>
    </lineage>
</organism>
<dbReference type="Proteomes" id="UP000034711">
    <property type="component" value="Unassembled WGS sequence"/>
</dbReference>
<gene>
    <name evidence="5" type="ORF">UY77_C0001G0014</name>
</gene>
<keyword evidence="1" id="KW-0963">Cytoplasm</keyword>
<dbReference type="PIRSF" id="PIRSF019345">
    <property type="entry name" value="ScpB"/>
    <property type="match status" value="1"/>
</dbReference>
<dbReference type="Pfam" id="PF04079">
    <property type="entry name" value="SMC_ScpB"/>
    <property type="match status" value="1"/>
</dbReference>
<dbReference type="PANTHER" id="PTHR34298">
    <property type="entry name" value="SEGREGATION AND CONDENSATION PROTEIN B"/>
    <property type="match status" value="1"/>
</dbReference>
<reference evidence="5 6" key="1">
    <citation type="journal article" date="2015" name="Nature">
        <title>rRNA introns, odd ribosomes, and small enigmatic genomes across a large radiation of phyla.</title>
        <authorList>
            <person name="Brown C.T."/>
            <person name="Hug L.A."/>
            <person name="Thomas B.C."/>
            <person name="Sharon I."/>
            <person name="Castelle C.J."/>
            <person name="Singh A."/>
            <person name="Wilkins M.J."/>
            <person name="Williams K.H."/>
            <person name="Banfield J.F."/>
        </authorList>
    </citation>
    <scope>NUCLEOTIDE SEQUENCE [LARGE SCALE GENOMIC DNA]</scope>
</reference>
<dbReference type="InterPro" id="IPR036388">
    <property type="entry name" value="WH-like_DNA-bd_sf"/>
</dbReference>
<keyword evidence="4" id="KW-0131">Cell cycle</keyword>
<dbReference type="InterPro" id="IPR036390">
    <property type="entry name" value="WH_DNA-bd_sf"/>
</dbReference>
<keyword evidence="2" id="KW-0132">Cell division</keyword>
<keyword evidence="3" id="KW-0159">Chromosome partition</keyword>
<dbReference type="InterPro" id="IPR005234">
    <property type="entry name" value="ScpB_csome_segregation"/>
</dbReference>
<dbReference type="GO" id="GO:0051304">
    <property type="term" value="P:chromosome separation"/>
    <property type="evidence" value="ECO:0007669"/>
    <property type="project" value="InterPro"/>
</dbReference>
<evidence type="ECO:0000313" key="5">
    <source>
        <dbReference type="EMBL" id="KKW33319.1"/>
    </source>
</evidence>
<evidence type="ECO:0000256" key="1">
    <source>
        <dbReference type="ARBA" id="ARBA00022490"/>
    </source>
</evidence>
<evidence type="ECO:0000256" key="2">
    <source>
        <dbReference type="ARBA" id="ARBA00022618"/>
    </source>
</evidence>
<sequence length="184" mass="20624">MISSEVEAILFATAKPLPIYALAKAFGGSSDDLRKIITELKARYNTKDSGIHLVDHEGKVQFVTNPDLQEAVASFTKQELEGELTRPQLETLTIIAYRGPITKPEIEQIRGVNCSLILRHLMVRGLIDERDDAERLQPVYTLSMDMVRHLGLHAVEELPDFEVLHSNEKINTLISETSNNETSV</sequence>
<evidence type="ECO:0000256" key="4">
    <source>
        <dbReference type="ARBA" id="ARBA00023306"/>
    </source>
</evidence>
<proteinExistence type="predicted"/>
<evidence type="ECO:0000313" key="6">
    <source>
        <dbReference type="Proteomes" id="UP000034711"/>
    </source>
</evidence>
<evidence type="ECO:0000256" key="3">
    <source>
        <dbReference type="ARBA" id="ARBA00022829"/>
    </source>
</evidence>
<dbReference type="PANTHER" id="PTHR34298:SF2">
    <property type="entry name" value="SEGREGATION AND CONDENSATION PROTEIN B"/>
    <property type="match status" value="1"/>
</dbReference>
<comment type="caution">
    <text evidence="5">The sequence shown here is derived from an EMBL/GenBank/DDBJ whole genome shotgun (WGS) entry which is preliminary data.</text>
</comment>
<dbReference type="EMBL" id="LCRI01000001">
    <property type="protein sequence ID" value="KKW33319.1"/>
    <property type="molecule type" value="Genomic_DNA"/>
</dbReference>
<dbReference type="NCBIfam" id="TIGR00281">
    <property type="entry name" value="SMC-Scp complex subunit ScpB"/>
    <property type="match status" value="1"/>
</dbReference>
<name>A0A0G2AL22_9BACT</name>
<dbReference type="AlphaFoldDB" id="A0A0G2AL22"/>
<dbReference type="SUPFAM" id="SSF46785">
    <property type="entry name" value="Winged helix' DNA-binding domain"/>
    <property type="match status" value="2"/>
</dbReference>
<protein>
    <submittedName>
        <fullName evidence="5">Segregation and condensation protein B</fullName>
    </submittedName>
</protein>
<accession>A0A0G2AL22</accession>
<dbReference type="Gene3D" id="1.10.10.10">
    <property type="entry name" value="Winged helix-like DNA-binding domain superfamily/Winged helix DNA-binding domain"/>
    <property type="match status" value="2"/>
</dbReference>
<dbReference type="GO" id="GO:0051301">
    <property type="term" value="P:cell division"/>
    <property type="evidence" value="ECO:0007669"/>
    <property type="project" value="UniProtKB-KW"/>
</dbReference>